<accession>A0ABX4SL76</accession>
<evidence type="ECO:0000313" key="2">
    <source>
        <dbReference type="Proteomes" id="UP000234296"/>
    </source>
</evidence>
<dbReference type="Proteomes" id="UP000234296">
    <property type="component" value="Unassembled WGS sequence"/>
</dbReference>
<keyword evidence="2" id="KW-1185">Reference proteome</keyword>
<organism evidence="1 2">
    <name type="scientific">Pantoea endophytica</name>
    <dbReference type="NCBI Taxonomy" id="92488"/>
    <lineage>
        <taxon>Bacteria</taxon>
        <taxon>Pseudomonadati</taxon>
        <taxon>Pseudomonadota</taxon>
        <taxon>Gammaproteobacteria</taxon>
        <taxon>Enterobacterales</taxon>
        <taxon>Erwiniaceae</taxon>
        <taxon>Pantoea</taxon>
    </lineage>
</organism>
<name>A0ABX4SL76_9GAMM</name>
<dbReference type="RefSeq" id="WP_101764029.1">
    <property type="nucleotide sequence ID" value="NZ_PJRT01000032.1"/>
</dbReference>
<gene>
    <name evidence="1" type="ORF">PZBJ_20500</name>
</gene>
<proteinExistence type="predicted"/>
<evidence type="ECO:0000313" key="1">
    <source>
        <dbReference type="EMBL" id="PLR20430.1"/>
    </source>
</evidence>
<sequence>MTFLLQPLQHILSTRETSSIVELNGRRCIIDKQRYPVNGDTVLIDMSGMYEWAMIMIHPRRLITDDGAFLMDDLLEDIAVVGVVTHEITTMHEDDRPTI</sequence>
<protein>
    <submittedName>
        <fullName evidence="1">Uncharacterized protein</fullName>
    </submittedName>
</protein>
<comment type="caution">
    <text evidence="1">The sequence shown here is derived from an EMBL/GenBank/DDBJ whole genome shotgun (WGS) entry which is preliminary data.</text>
</comment>
<reference evidence="2" key="1">
    <citation type="submission" date="2017-12" db="EMBL/GenBank/DDBJ databases">
        <title>The genome sequence of Pantoea sp. 596.</title>
        <authorList>
            <person name="Gao J."/>
            <person name="Mao X."/>
            <person name="Sun J."/>
        </authorList>
    </citation>
    <scope>NUCLEOTIDE SEQUENCE [LARGE SCALE GENOMIC DNA]</scope>
    <source>
        <strain evidence="2">596</strain>
    </source>
</reference>
<dbReference type="EMBL" id="PJRT01000032">
    <property type="protein sequence ID" value="PLR20430.1"/>
    <property type="molecule type" value="Genomic_DNA"/>
</dbReference>